<dbReference type="Proteomes" id="UP001266305">
    <property type="component" value="Unassembled WGS sequence"/>
</dbReference>
<feature type="non-terminal residue" evidence="1">
    <location>
        <position position="57"/>
    </location>
</feature>
<sequence>MSYSLEEDLIDDFTVKEAACCSCSALSVEGTLKFDLCGRHSKLVCIYTFPGLQLFRA</sequence>
<proteinExistence type="predicted"/>
<evidence type="ECO:0000313" key="2">
    <source>
        <dbReference type="Proteomes" id="UP001266305"/>
    </source>
</evidence>
<keyword evidence="2" id="KW-1185">Reference proteome</keyword>
<protein>
    <submittedName>
        <fullName evidence="1">Uncharacterized protein</fullName>
    </submittedName>
</protein>
<evidence type="ECO:0000313" key="1">
    <source>
        <dbReference type="EMBL" id="KAK2108967.1"/>
    </source>
</evidence>
<comment type="caution">
    <text evidence="1">The sequence shown here is derived from an EMBL/GenBank/DDBJ whole genome shotgun (WGS) entry which is preliminary data.</text>
</comment>
<gene>
    <name evidence="1" type="ORF">P7K49_014132</name>
</gene>
<organism evidence="1 2">
    <name type="scientific">Saguinus oedipus</name>
    <name type="common">Cotton-top tamarin</name>
    <name type="synonym">Oedipomidas oedipus</name>
    <dbReference type="NCBI Taxonomy" id="9490"/>
    <lineage>
        <taxon>Eukaryota</taxon>
        <taxon>Metazoa</taxon>
        <taxon>Chordata</taxon>
        <taxon>Craniata</taxon>
        <taxon>Vertebrata</taxon>
        <taxon>Euteleostomi</taxon>
        <taxon>Mammalia</taxon>
        <taxon>Eutheria</taxon>
        <taxon>Euarchontoglires</taxon>
        <taxon>Primates</taxon>
        <taxon>Haplorrhini</taxon>
        <taxon>Platyrrhini</taxon>
        <taxon>Cebidae</taxon>
        <taxon>Callitrichinae</taxon>
        <taxon>Saguinus</taxon>
    </lineage>
</organism>
<dbReference type="EMBL" id="JASSZA010000006">
    <property type="protein sequence ID" value="KAK2108967.1"/>
    <property type="molecule type" value="Genomic_DNA"/>
</dbReference>
<accession>A0ABQ9VKZ8</accession>
<name>A0ABQ9VKZ8_SAGOE</name>
<reference evidence="1 2" key="1">
    <citation type="submission" date="2023-05" db="EMBL/GenBank/DDBJ databases">
        <title>B98-5 Cell Line De Novo Hybrid Assembly: An Optical Mapping Approach.</title>
        <authorList>
            <person name="Kananen K."/>
            <person name="Auerbach J.A."/>
            <person name="Kautto E."/>
            <person name="Blachly J.S."/>
        </authorList>
    </citation>
    <scope>NUCLEOTIDE SEQUENCE [LARGE SCALE GENOMIC DNA]</scope>
    <source>
        <strain evidence="1">B95-8</strain>
        <tissue evidence="1">Cell line</tissue>
    </source>
</reference>